<evidence type="ECO:0000313" key="7">
    <source>
        <dbReference type="EMBL" id="CAK9874117.1"/>
    </source>
</evidence>
<organism evidence="7 8">
    <name type="scientific">Sphagnum jensenii</name>
    <dbReference type="NCBI Taxonomy" id="128206"/>
    <lineage>
        <taxon>Eukaryota</taxon>
        <taxon>Viridiplantae</taxon>
        <taxon>Streptophyta</taxon>
        <taxon>Embryophyta</taxon>
        <taxon>Bryophyta</taxon>
        <taxon>Sphagnophytina</taxon>
        <taxon>Sphagnopsida</taxon>
        <taxon>Sphagnales</taxon>
        <taxon>Sphagnaceae</taxon>
        <taxon>Sphagnum</taxon>
    </lineage>
</organism>
<evidence type="ECO:0000256" key="3">
    <source>
        <dbReference type="ARBA" id="ARBA00022737"/>
    </source>
</evidence>
<feature type="chain" id="PRO_5045594924" description="Leucine-rich repeat-containing N-terminal plant-type domain-containing protein" evidence="5">
    <location>
        <begin position="23"/>
        <end position="408"/>
    </location>
</feature>
<evidence type="ECO:0000256" key="1">
    <source>
        <dbReference type="ARBA" id="ARBA00004196"/>
    </source>
</evidence>
<name>A0ABP1BFD9_9BRYO</name>
<dbReference type="PANTHER" id="PTHR48059">
    <property type="entry name" value="POLYGALACTURONASE INHIBITOR 1"/>
    <property type="match status" value="1"/>
</dbReference>
<evidence type="ECO:0000256" key="2">
    <source>
        <dbReference type="ARBA" id="ARBA00022614"/>
    </source>
</evidence>
<accession>A0ABP1BFD9</accession>
<dbReference type="Pfam" id="PF13855">
    <property type="entry name" value="LRR_8"/>
    <property type="match status" value="1"/>
</dbReference>
<gene>
    <name evidence="7" type="ORF">CSSPJE1EN2_LOCUS16558</name>
</gene>
<evidence type="ECO:0000313" key="8">
    <source>
        <dbReference type="Proteomes" id="UP001497522"/>
    </source>
</evidence>
<feature type="signal peptide" evidence="5">
    <location>
        <begin position="1"/>
        <end position="22"/>
    </location>
</feature>
<keyword evidence="8" id="KW-1185">Reference proteome</keyword>
<keyword evidence="2" id="KW-0433">Leucine-rich repeat</keyword>
<feature type="domain" description="Leucine-rich repeat-containing N-terminal plant-type" evidence="6">
    <location>
        <begin position="32"/>
        <end position="70"/>
    </location>
</feature>
<dbReference type="Pfam" id="PF00560">
    <property type="entry name" value="LRR_1"/>
    <property type="match status" value="2"/>
</dbReference>
<keyword evidence="5" id="KW-0732">Signal</keyword>
<evidence type="ECO:0000256" key="5">
    <source>
        <dbReference type="SAM" id="SignalP"/>
    </source>
</evidence>
<dbReference type="InterPro" id="IPR032675">
    <property type="entry name" value="LRR_dom_sf"/>
</dbReference>
<protein>
    <recommendedName>
        <fullName evidence="6">Leucine-rich repeat-containing N-terminal plant-type domain-containing protein</fullName>
    </recommendedName>
</protein>
<comment type="similarity">
    <text evidence="4">Belongs to the polygalacturonase-inhibiting protein family.</text>
</comment>
<comment type="subcellular location">
    <subcellularLocation>
        <location evidence="1">Cell envelope</location>
    </subcellularLocation>
</comment>
<proteinExistence type="inferred from homology"/>
<dbReference type="Gene3D" id="3.80.10.10">
    <property type="entry name" value="Ribonuclease Inhibitor"/>
    <property type="match status" value="3"/>
</dbReference>
<dbReference type="InterPro" id="IPR013210">
    <property type="entry name" value="LRR_N_plant-typ"/>
</dbReference>
<sequence>MGRSSLLLLLLLLLLMLLCAFAGGSLATMCNASDRDALLALKAQIIDTQGYFNDWDPQTDCCIWTGVACDNTHSRVNSLSLWGNCKNCARNNSLIVKPKLNASSFGASLSNLTALTQLTFLNVQIRFRFSIPQAIFTLANLESLLLTDCQFRGPTIPADVGKLVKLTALFLTGNRFPGGLPDFIGNLKNLNLLSLENNQMTSIGSTRITLLKELDYLDLAHNKLSGPIPKWLGGITLRGAPNGALDLTFNQFTGSFPGELCNIKPKLLVLSLDHNKLSGPIPAAIGECRQLWTLTLMDNELSGPLPHELGNLKNLQNLFVRNNELTGPLPKELGNLHNFNQMDISHNKITGAIPSNYGRTFEPDFDIVDFTCNMLTGPIPLAMQALGEFSFHPGNPGLCGYPLSNKCK</sequence>
<evidence type="ECO:0000256" key="4">
    <source>
        <dbReference type="ARBA" id="ARBA00038043"/>
    </source>
</evidence>
<dbReference type="SUPFAM" id="SSF52058">
    <property type="entry name" value="L domain-like"/>
    <property type="match status" value="1"/>
</dbReference>
<dbReference type="InterPro" id="IPR051848">
    <property type="entry name" value="PGIP"/>
</dbReference>
<evidence type="ECO:0000259" key="6">
    <source>
        <dbReference type="Pfam" id="PF08263"/>
    </source>
</evidence>
<dbReference type="EMBL" id="OZ023705">
    <property type="protein sequence ID" value="CAK9874117.1"/>
    <property type="molecule type" value="Genomic_DNA"/>
</dbReference>
<dbReference type="Pfam" id="PF08263">
    <property type="entry name" value="LRRNT_2"/>
    <property type="match status" value="1"/>
</dbReference>
<dbReference type="Proteomes" id="UP001497522">
    <property type="component" value="Chromosome 4"/>
</dbReference>
<reference evidence="7" key="1">
    <citation type="submission" date="2024-03" db="EMBL/GenBank/DDBJ databases">
        <authorList>
            <consortium name="ELIXIR-Norway"/>
            <consortium name="Elixir Norway"/>
        </authorList>
    </citation>
    <scope>NUCLEOTIDE SEQUENCE</scope>
</reference>
<dbReference type="InterPro" id="IPR001611">
    <property type="entry name" value="Leu-rich_rpt"/>
</dbReference>
<dbReference type="PANTHER" id="PTHR48059:SF30">
    <property type="entry name" value="OS06G0587000 PROTEIN"/>
    <property type="match status" value="1"/>
</dbReference>
<keyword evidence="3" id="KW-0677">Repeat</keyword>